<proteinExistence type="predicted"/>
<keyword evidence="3" id="KW-0282">Flagellum</keyword>
<sequence length="362" mass="39684">MNIALLTQAIQGSMARTGTVEGESQGAGGFLSLLSAMLAPMQGSGEQAELPQLEEGVLPEGSVDLEKVAQELETWFQKPDTLKWLKSLPQDAYRTFMDAYVSLLGQLSNPSPETEIPSSVLPAIVQTTTTPKVHTTKQTEGNTQTTNIALTQQVPNQELAKQVQTMQRIITQYKGPIEGTLKEVPVLPNVETLKIAKPALQPNNVDWMPKGMNWSRPQIDVDTVMYASKGSLPENLQARIEAALQKAPFKSGADGSKVFTVRLYPEQLGELVVKLERKNGELVVKMFASNQEAKQLIQSQVQQLQQTLTPHSQNVRVEVNLTQQALDSKAALSDGSEQSEQEQPQEQPKGGSEDDEHSTEDE</sequence>
<dbReference type="Pfam" id="PF02120">
    <property type="entry name" value="Flg_hook"/>
    <property type="match status" value="1"/>
</dbReference>
<keyword evidence="3" id="KW-0966">Cell projection</keyword>
<keyword evidence="3" id="KW-0969">Cilium</keyword>
<dbReference type="InterPro" id="IPR021136">
    <property type="entry name" value="Flagellar_hook_control-like_C"/>
</dbReference>
<feature type="region of interest" description="Disordered" evidence="1">
    <location>
        <begin position="327"/>
        <end position="362"/>
    </location>
</feature>
<organism evidence="3 4">
    <name type="scientific">Exiguobacterium profundum</name>
    <dbReference type="NCBI Taxonomy" id="307643"/>
    <lineage>
        <taxon>Bacteria</taxon>
        <taxon>Bacillati</taxon>
        <taxon>Bacillota</taxon>
        <taxon>Bacilli</taxon>
        <taxon>Bacillales</taxon>
        <taxon>Bacillales Family XII. Incertae Sedis</taxon>
        <taxon>Exiguobacterium</taxon>
    </lineage>
</organism>
<keyword evidence="4" id="KW-1185">Reference proteome</keyword>
<dbReference type="Gene3D" id="3.30.750.140">
    <property type="match status" value="1"/>
</dbReference>
<accession>A0ABY8AXT3</accession>
<evidence type="ECO:0000259" key="2">
    <source>
        <dbReference type="Pfam" id="PF02120"/>
    </source>
</evidence>
<name>A0ABY8AXT3_9BACL</name>
<dbReference type="Proteomes" id="UP001219957">
    <property type="component" value="Chromosome"/>
</dbReference>
<protein>
    <submittedName>
        <fullName evidence="3">Flagellar hook-length control protein FliK</fullName>
    </submittedName>
</protein>
<gene>
    <name evidence="3" type="ORF">OE059_09030</name>
</gene>
<feature type="compositionally biased region" description="Acidic residues" evidence="1">
    <location>
        <begin position="353"/>
        <end position="362"/>
    </location>
</feature>
<evidence type="ECO:0000256" key="1">
    <source>
        <dbReference type="SAM" id="MobiDB-lite"/>
    </source>
</evidence>
<reference evidence="3 4" key="1">
    <citation type="submission" date="2022-10" db="EMBL/GenBank/DDBJ databases">
        <title>Complete genome sequence of Exiguobacterium profundum TSS-3 isolated from an extremely saline-alkaline spring located in Ixtapa, Chiapas-Mexico.</title>
        <authorList>
            <person name="Rincon-Rosales R."/>
            <person name="Rogel M.A."/>
            <person name="Rincon-Molina C.I."/>
            <person name="Guerrero G."/>
            <person name="Manzano-Gomez L.A."/>
            <person name="Lopez-Lopez A."/>
            <person name="Rincon Molina F.A."/>
            <person name="Martinez-Romero E."/>
        </authorList>
    </citation>
    <scope>NUCLEOTIDE SEQUENCE [LARGE SCALE GENOMIC DNA]</scope>
    <source>
        <strain evidence="3 4">TSS-3</strain>
    </source>
</reference>
<dbReference type="InterPro" id="IPR038610">
    <property type="entry name" value="FliK-like_C_sf"/>
</dbReference>
<evidence type="ECO:0000313" key="4">
    <source>
        <dbReference type="Proteomes" id="UP001219957"/>
    </source>
</evidence>
<dbReference type="EMBL" id="CP109617">
    <property type="protein sequence ID" value="WED54198.1"/>
    <property type="molecule type" value="Genomic_DNA"/>
</dbReference>
<dbReference type="RefSeq" id="WP_078146703.1">
    <property type="nucleotide sequence ID" value="NZ_CAXPIM010000001.1"/>
</dbReference>
<evidence type="ECO:0000313" key="3">
    <source>
        <dbReference type="EMBL" id="WED54198.1"/>
    </source>
</evidence>
<feature type="compositionally biased region" description="Low complexity" evidence="1">
    <location>
        <begin position="335"/>
        <end position="350"/>
    </location>
</feature>
<feature type="domain" description="Flagellar hook-length control protein-like C-terminal" evidence="2">
    <location>
        <begin position="253"/>
        <end position="323"/>
    </location>
</feature>